<evidence type="ECO:0000313" key="3">
    <source>
        <dbReference type="Proteomes" id="UP001152798"/>
    </source>
</evidence>
<keyword evidence="3" id="KW-1185">Reference proteome</keyword>
<protein>
    <submittedName>
        <fullName evidence="2">Uncharacterized protein</fullName>
    </submittedName>
</protein>
<dbReference type="Proteomes" id="UP001152798">
    <property type="component" value="Chromosome 7"/>
</dbReference>
<evidence type="ECO:0000256" key="1">
    <source>
        <dbReference type="SAM" id="MobiDB-lite"/>
    </source>
</evidence>
<evidence type="ECO:0000313" key="2">
    <source>
        <dbReference type="EMBL" id="CAH1407628.1"/>
    </source>
</evidence>
<dbReference type="OrthoDB" id="10611402at2759"/>
<accession>A0A9P0HU01</accession>
<dbReference type="AlphaFoldDB" id="A0A9P0HU01"/>
<reference evidence="2" key="1">
    <citation type="submission" date="2022-01" db="EMBL/GenBank/DDBJ databases">
        <authorList>
            <person name="King R."/>
        </authorList>
    </citation>
    <scope>NUCLEOTIDE SEQUENCE</scope>
</reference>
<proteinExistence type="predicted"/>
<name>A0A9P0HU01_NEZVI</name>
<feature type="region of interest" description="Disordered" evidence="1">
    <location>
        <begin position="1"/>
        <end position="54"/>
    </location>
</feature>
<sequence>MRSRVYLETSATAQLTKKSPGPSKLIGGGDNASSEASIRRSTRHRRVRGERELQVSSTDTVRDLKLKSVRSGFGPSGELVGYSVWSSSSRPILCRCSAPVDTEHHMRRRSRSADFFNRWLISGLDVEELLKMRSQNWK</sequence>
<dbReference type="EMBL" id="OV725083">
    <property type="protein sequence ID" value="CAH1407628.1"/>
    <property type="molecule type" value="Genomic_DNA"/>
</dbReference>
<organism evidence="2 3">
    <name type="scientific">Nezara viridula</name>
    <name type="common">Southern green stink bug</name>
    <name type="synonym">Cimex viridulus</name>
    <dbReference type="NCBI Taxonomy" id="85310"/>
    <lineage>
        <taxon>Eukaryota</taxon>
        <taxon>Metazoa</taxon>
        <taxon>Ecdysozoa</taxon>
        <taxon>Arthropoda</taxon>
        <taxon>Hexapoda</taxon>
        <taxon>Insecta</taxon>
        <taxon>Pterygota</taxon>
        <taxon>Neoptera</taxon>
        <taxon>Paraneoptera</taxon>
        <taxon>Hemiptera</taxon>
        <taxon>Heteroptera</taxon>
        <taxon>Panheteroptera</taxon>
        <taxon>Pentatomomorpha</taxon>
        <taxon>Pentatomoidea</taxon>
        <taxon>Pentatomidae</taxon>
        <taxon>Pentatominae</taxon>
        <taxon>Nezara</taxon>
    </lineage>
</organism>
<gene>
    <name evidence="2" type="ORF">NEZAVI_LOCUS15307</name>
</gene>